<comment type="caution">
    <text evidence="1">The sequence shown here is derived from an EMBL/GenBank/DDBJ whole genome shotgun (WGS) entry which is preliminary data.</text>
</comment>
<keyword evidence="2" id="KW-1185">Reference proteome</keyword>
<dbReference type="Proteomes" id="UP000078228">
    <property type="component" value="Unassembled WGS sequence"/>
</dbReference>
<evidence type="ECO:0000313" key="1">
    <source>
        <dbReference type="EMBL" id="OAU94715.1"/>
    </source>
</evidence>
<gene>
    <name evidence="1" type="ORF">AO384_2072</name>
</gene>
<evidence type="ECO:0000313" key="2">
    <source>
        <dbReference type="Proteomes" id="UP000078228"/>
    </source>
</evidence>
<sequence>MLDFAQFLPIFKEVFAIDRRREKGEVLSLFSGWLIVVMQ</sequence>
<reference evidence="1 2" key="1">
    <citation type="journal article" date="2016" name="Genome Biol. Evol.">
        <title>Comparative Genomic Analyses of the Moraxella catarrhalis Serosensitive and Seroresistant Lineages Demonstrate Their Independent Evolution.</title>
        <authorList>
            <person name="Earl J.P."/>
            <person name="de Vries S.P."/>
            <person name="Ahmed A."/>
            <person name="Powell E."/>
            <person name="Schultz M.P."/>
            <person name="Hermans P.W."/>
            <person name="Hill D.J."/>
            <person name="Zhou Z."/>
            <person name="Constantinidou C.I."/>
            <person name="Hu F.Z."/>
            <person name="Bootsma H.J."/>
            <person name="Ehrlich G.D."/>
        </authorList>
    </citation>
    <scope>NUCLEOTIDE SEQUENCE [LARGE SCALE GENOMIC DNA]</scope>
    <source>
        <strain evidence="1 2">Z7542</strain>
    </source>
</reference>
<dbReference type="AlphaFoldDB" id="A0A198UE95"/>
<protein>
    <submittedName>
        <fullName evidence="1">Uncharacterized protein</fullName>
    </submittedName>
</protein>
<proteinExistence type="predicted"/>
<organism evidence="1 2">
    <name type="scientific">Moraxella catarrhalis</name>
    <name type="common">Branhamella catarrhalis</name>
    <dbReference type="NCBI Taxonomy" id="480"/>
    <lineage>
        <taxon>Bacteria</taxon>
        <taxon>Pseudomonadati</taxon>
        <taxon>Pseudomonadota</taxon>
        <taxon>Gammaproteobacteria</taxon>
        <taxon>Moraxellales</taxon>
        <taxon>Moraxellaceae</taxon>
        <taxon>Moraxella</taxon>
    </lineage>
</organism>
<accession>A0A198UE95</accession>
<dbReference type="EMBL" id="LXHC01000028">
    <property type="protein sequence ID" value="OAU94715.1"/>
    <property type="molecule type" value="Genomic_DNA"/>
</dbReference>
<name>A0A198UE95_MORCA</name>